<comment type="caution">
    <text evidence="1">The sequence shown here is derived from an EMBL/GenBank/DDBJ whole genome shotgun (WGS) entry which is preliminary data.</text>
</comment>
<gene>
    <name evidence="1" type="ORF">S06H3_66380</name>
</gene>
<organism evidence="1">
    <name type="scientific">marine sediment metagenome</name>
    <dbReference type="NCBI Taxonomy" id="412755"/>
    <lineage>
        <taxon>unclassified sequences</taxon>
        <taxon>metagenomes</taxon>
        <taxon>ecological metagenomes</taxon>
    </lineage>
</organism>
<evidence type="ECO:0000313" key="1">
    <source>
        <dbReference type="EMBL" id="GAI66660.1"/>
    </source>
</evidence>
<protein>
    <submittedName>
        <fullName evidence="1">Uncharacterized protein</fullName>
    </submittedName>
</protein>
<feature type="non-terminal residue" evidence="1">
    <location>
        <position position="61"/>
    </location>
</feature>
<accession>X1RTY2</accession>
<feature type="non-terminal residue" evidence="1">
    <location>
        <position position="1"/>
    </location>
</feature>
<name>X1RTY2_9ZZZZ</name>
<dbReference type="EMBL" id="BARV01045199">
    <property type="protein sequence ID" value="GAI66660.1"/>
    <property type="molecule type" value="Genomic_DNA"/>
</dbReference>
<reference evidence="1" key="1">
    <citation type="journal article" date="2014" name="Front. Microbiol.">
        <title>High frequency of phylogenetically diverse reductive dehalogenase-homologous genes in deep subseafloor sedimentary metagenomes.</title>
        <authorList>
            <person name="Kawai M."/>
            <person name="Futagami T."/>
            <person name="Toyoda A."/>
            <person name="Takaki Y."/>
            <person name="Nishi S."/>
            <person name="Hori S."/>
            <person name="Arai W."/>
            <person name="Tsubouchi T."/>
            <person name="Morono Y."/>
            <person name="Uchiyama I."/>
            <person name="Ito T."/>
            <person name="Fujiyama A."/>
            <person name="Inagaki F."/>
            <person name="Takami H."/>
        </authorList>
    </citation>
    <scope>NUCLEOTIDE SEQUENCE</scope>
    <source>
        <strain evidence="1">Expedition CK06-06</strain>
    </source>
</reference>
<sequence>ITYEPLIKAAEVDEAIVAALALYSSQQYPSDDMNIATRSVNSQVFEGLTGLDKNFKLEPKL</sequence>
<proteinExistence type="predicted"/>
<dbReference type="AlphaFoldDB" id="X1RTY2"/>